<gene>
    <name evidence="3" type="ORF">MERR_LOCUS48488</name>
</gene>
<sequence>MSSISNDLLVEIFSRLPAKSIRRFRCLSKLWCFMYHRPYFTELFLTRYSARPRLLFAVHEYQKSEWGFYSSCQPQNQNDKSSSLVVQRGFRLKFPEDTWSYFCGYASGLICFRHASSPSEKDEGTVHVICNPSTGQYEILPKVGRGRDSNNSRSFLGFDPIDKQFKVLFVGADSSFYGGDFGILTLGTEKMSWRTIQCPLTHKPSPLKGICIDGVLYYIAYDETHHKKIVCFDVRSEIFNFIDNECELSQLINYKGKLGVIKVFNADVSNGRRAPELRMWVLEDVEKQEWSKHYYTLMVDRFSYNNVSVVGVTATGEIVLSSYTTREAFYVFYYNPERNNLQSFEIQGKHEEGSAFCRNSVYAFADHVEDLKFNVMKTTSISSVAHQKSSLNPRPHLKKITITS</sequence>
<evidence type="ECO:0000313" key="3">
    <source>
        <dbReference type="EMBL" id="CAA7061252.1"/>
    </source>
</evidence>
<keyword evidence="4" id="KW-1185">Reference proteome</keyword>
<organism evidence="3 4">
    <name type="scientific">Microthlaspi erraticum</name>
    <dbReference type="NCBI Taxonomy" id="1685480"/>
    <lineage>
        <taxon>Eukaryota</taxon>
        <taxon>Viridiplantae</taxon>
        <taxon>Streptophyta</taxon>
        <taxon>Embryophyta</taxon>
        <taxon>Tracheophyta</taxon>
        <taxon>Spermatophyta</taxon>
        <taxon>Magnoliopsida</taxon>
        <taxon>eudicotyledons</taxon>
        <taxon>Gunneridae</taxon>
        <taxon>Pentapetalae</taxon>
        <taxon>rosids</taxon>
        <taxon>malvids</taxon>
        <taxon>Brassicales</taxon>
        <taxon>Brassicaceae</taxon>
        <taxon>Coluteocarpeae</taxon>
        <taxon>Microthlaspi</taxon>
    </lineage>
</organism>
<evidence type="ECO:0000259" key="1">
    <source>
        <dbReference type="Pfam" id="PF00646"/>
    </source>
</evidence>
<dbReference type="EMBL" id="CACVBM020001862">
    <property type="protein sequence ID" value="CAA7061252.1"/>
    <property type="molecule type" value="Genomic_DNA"/>
</dbReference>
<accession>A0A6D2L6D7</accession>
<dbReference type="InterPro" id="IPR001810">
    <property type="entry name" value="F-box_dom"/>
</dbReference>
<evidence type="ECO:0000313" key="4">
    <source>
        <dbReference type="Proteomes" id="UP000467841"/>
    </source>
</evidence>
<protein>
    <recommendedName>
        <fullName evidence="5">F-box domain-containing protein</fullName>
    </recommendedName>
</protein>
<dbReference type="OrthoDB" id="1066264at2759"/>
<dbReference type="Proteomes" id="UP000467841">
    <property type="component" value="Unassembled WGS sequence"/>
</dbReference>
<evidence type="ECO:0008006" key="5">
    <source>
        <dbReference type="Google" id="ProtNLM"/>
    </source>
</evidence>
<dbReference type="SUPFAM" id="SSF81383">
    <property type="entry name" value="F-box domain"/>
    <property type="match status" value="1"/>
</dbReference>
<dbReference type="PANTHER" id="PTHR31111:SF130">
    <property type="entry name" value="F-BOX ASSOCIATED UBIQUITINATION EFFECTOR FAMILY PROTEIN"/>
    <property type="match status" value="1"/>
</dbReference>
<dbReference type="Pfam" id="PF00646">
    <property type="entry name" value="F-box"/>
    <property type="match status" value="1"/>
</dbReference>
<dbReference type="Pfam" id="PF08268">
    <property type="entry name" value="FBA_3"/>
    <property type="match status" value="1"/>
</dbReference>
<reference evidence="3" key="1">
    <citation type="submission" date="2020-01" db="EMBL/GenBank/DDBJ databases">
        <authorList>
            <person name="Mishra B."/>
        </authorList>
    </citation>
    <scope>NUCLEOTIDE SEQUENCE [LARGE SCALE GENOMIC DNA]</scope>
</reference>
<evidence type="ECO:0000259" key="2">
    <source>
        <dbReference type="Pfam" id="PF08268"/>
    </source>
</evidence>
<dbReference type="InterPro" id="IPR036047">
    <property type="entry name" value="F-box-like_dom_sf"/>
</dbReference>
<dbReference type="NCBIfam" id="TIGR01640">
    <property type="entry name" value="F_box_assoc_1"/>
    <property type="match status" value="1"/>
</dbReference>
<dbReference type="PANTHER" id="PTHR31111">
    <property type="entry name" value="BNAA05G37150D PROTEIN-RELATED"/>
    <property type="match status" value="1"/>
</dbReference>
<dbReference type="AlphaFoldDB" id="A0A6D2L6D7"/>
<comment type="caution">
    <text evidence="3">The sequence shown here is derived from an EMBL/GenBank/DDBJ whole genome shotgun (WGS) entry which is preliminary data.</text>
</comment>
<dbReference type="InterPro" id="IPR013187">
    <property type="entry name" value="F-box-assoc_dom_typ3"/>
</dbReference>
<dbReference type="InterPro" id="IPR017451">
    <property type="entry name" value="F-box-assoc_interact_dom"/>
</dbReference>
<proteinExistence type="predicted"/>
<feature type="domain" description="F-box associated beta-propeller type 3" evidence="2">
    <location>
        <begin position="53"/>
        <end position="368"/>
    </location>
</feature>
<feature type="domain" description="F-box" evidence="1">
    <location>
        <begin position="2"/>
        <end position="32"/>
    </location>
</feature>
<name>A0A6D2L6D7_9BRAS</name>